<dbReference type="SUPFAM" id="SSF89392">
    <property type="entry name" value="Prokaryotic lipoproteins and lipoprotein localization factors"/>
    <property type="match status" value="1"/>
</dbReference>
<dbReference type="PANTHER" id="PTHR35869">
    <property type="entry name" value="OUTER-MEMBRANE LIPOPROTEIN CARRIER PROTEIN"/>
    <property type="match status" value="1"/>
</dbReference>
<keyword evidence="4" id="KW-1185">Reference proteome</keyword>
<dbReference type="Proteomes" id="UP000264693">
    <property type="component" value="Chromosome"/>
</dbReference>
<gene>
    <name evidence="2" type="primary">lolA</name>
    <name evidence="2" type="ORF">AMRN_1612</name>
    <name evidence="3" type="ORF">CPH92_07890</name>
</gene>
<dbReference type="Proteomes" id="UP000224740">
    <property type="component" value="Unassembled WGS sequence"/>
</dbReference>
<evidence type="ECO:0000313" key="5">
    <source>
        <dbReference type="Proteomes" id="UP000264693"/>
    </source>
</evidence>
<dbReference type="RefSeq" id="WP_099311190.1">
    <property type="nucleotide sequence ID" value="NZ_CP032101.1"/>
</dbReference>
<dbReference type="AlphaFoldDB" id="A0A347TL66"/>
<reference evidence="2 5" key="3">
    <citation type="submission" date="2018-08" db="EMBL/GenBank/DDBJ databases">
        <title>Complete genome of the Arcobacter marinus type strain JCM 15502.</title>
        <authorList>
            <person name="Miller W.G."/>
            <person name="Yee E."/>
            <person name="Huynh S."/>
            <person name="Parker C.T."/>
        </authorList>
    </citation>
    <scope>NUCLEOTIDE SEQUENCE [LARGE SCALE GENOMIC DNA]</scope>
    <source>
        <strain evidence="2 5">JCM 15502</strain>
    </source>
</reference>
<dbReference type="EMBL" id="CP032101">
    <property type="protein sequence ID" value="AXX87344.1"/>
    <property type="molecule type" value="Genomic_DNA"/>
</dbReference>
<protein>
    <submittedName>
        <fullName evidence="3">Cell envelope biogenesis protein LolA</fullName>
    </submittedName>
    <submittedName>
        <fullName evidence="2">Periplasmic outer membrane-specific lipoprotein chaperone</fullName>
    </submittedName>
</protein>
<dbReference type="InterPro" id="IPR004564">
    <property type="entry name" value="OM_lipoprot_carrier_LolA-like"/>
</dbReference>
<organism evidence="2 5">
    <name type="scientific">Malaciobacter marinus</name>
    <dbReference type="NCBI Taxonomy" id="505249"/>
    <lineage>
        <taxon>Bacteria</taxon>
        <taxon>Pseudomonadati</taxon>
        <taxon>Campylobacterota</taxon>
        <taxon>Epsilonproteobacteria</taxon>
        <taxon>Campylobacterales</taxon>
        <taxon>Arcobacteraceae</taxon>
        <taxon>Malaciobacter</taxon>
    </lineage>
</organism>
<dbReference type="InterPro" id="IPR029046">
    <property type="entry name" value="LolA/LolB/LppX"/>
</dbReference>
<proteinExistence type="predicted"/>
<dbReference type="NCBIfam" id="NF000663">
    <property type="entry name" value="PRK00031.2-1"/>
    <property type="match status" value="1"/>
</dbReference>
<evidence type="ECO:0000313" key="4">
    <source>
        <dbReference type="Proteomes" id="UP000224740"/>
    </source>
</evidence>
<evidence type="ECO:0000313" key="3">
    <source>
        <dbReference type="EMBL" id="PHO15214.1"/>
    </source>
</evidence>
<reference evidence="4" key="1">
    <citation type="submission" date="2017-09" db="EMBL/GenBank/DDBJ databases">
        <title>Arcobacter canalis sp. nov., a new species isolated from a water canal contaminated with urban sewage.</title>
        <authorList>
            <person name="Perez-Cataluna A."/>
            <person name="Salas-Masso N."/>
            <person name="Figueras M.J."/>
        </authorList>
    </citation>
    <scope>NUCLEOTIDE SEQUENCE [LARGE SCALE GENOMIC DNA]</scope>
    <source>
        <strain evidence="4">CECT 7727</strain>
    </source>
</reference>
<accession>A0A347TL66</accession>
<dbReference type="EMBL" id="NXAO01000033">
    <property type="protein sequence ID" value="PHO15214.1"/>
    <property type="molecule type" value="Genomic_DNA"/>
</dbReference>
<keyword evidence="2" id="KW-0449">Lipoprotein</keyword>
<evidence type="ECO:0000256" key="1">
    <source>
        <dbReference type="ARBA" id="ARBA00022729"/>
    </source>
</evidence>
<keyword evidence="1" id="KW-0732">Signal</keyword>
<dbReference type="PANTHER" id="PTHR35869:SF1">
    <property type="entry name" value="OUTER-MEMBRANE LIPOPROTEIN CARRIER PROTEIN"/>
    <property type="match status" value="1"/>
</dbReference>
<dbReference type="KEGG" id="amar:AMRN_1612"/>
<dbReference type="Gene3D" id="2.50.20.10">
    <property type="entry name" value="Lipoprotein localisation LolA/LolB/LppX"/>
    <property type="match status" value="1"/>
</dbReference>
<dbReference type="CDD" id="cd16325">
    <property type="entry name" value="LolA"/>
    <property type="match status" value="1"/>
</dbReference>
<dbReference type="Pfam" id="PF03548">
    <property type="entry name" value="LolA"/>
    <property type="match status" value="1"/>
</dbReference>
<sequence>MFYRFIFLLGIFILSSSFANVFKDLKSFKADFTQEIKNSSNSSIKYKGEVFIKNSGKVLWKYKSPVLKNVYINEDFAIVDEPDLEQAIFSSLDNKVDIIRLLNSAKQISKNKYETKLYETKYEITVKNEKISKISYTDNLENKITISFFNIEQNIKLEDSIFKFLAPDYYDIIRK</sequence>
<evidence type="ECO:0000313" key="2">
    <source>
        <dbReference type="EMBL" id="AXX87344.1"/>
    </source>
</evidence>
<reference evidence="3" key="2">
    <citation type="submission" date="2017-09" db="EMBL/GenBank/DDBJ databases">
        <authorList>
            <person name="Perez-Cataluna A."/>
            <person name="Figueras M.J."/>
            <person name="Salas-Masso N."/>
        </authorList>
    </citation>
    <scope>NUCLEOTIDE SEQUENCE</scope>
    <source>
        <strain evidence="3">CECT 7727</strain>
    </source>
</reference>
<name>A0A347TL66_9BACT</name>